<keyword evidence="2" id="KW-1185">Reference proteome</keyword>
<evidence type="ECO:0000313" key="1">
    <source>
        <dbReference type="EMBL" id="KAH3739496.1"/>
    </source>
</evidence>
<protein>
    <submittedName>
        <fullName evidence="1">Uncharacterized protein</fullName>
    </submittedName>
</protein>
<organism evidence="1 2">
    <name type="scientific">Dreissena polymorpha</name>
    <name type="common">Zebra mussel</name>
    <name type="synonym">Mytilus polymorpha</name>
    <dbReference type="NCBI Taxonomy" id="45954"/>
    <lineage>
        <taxon>Eukaryota</taxon>
        <taxon>Metazoa</taxon>
        <taxon>Spiralia</taxon>
        <taxon>Lophotrochozoa</taxon>
        <taxon>Mollusca</taxon>
        <taxon>Bivalvia</taxon>
        <taxon>Autobranchia</taxon>
        <taxon>Heteroconchia</taxon>
        <taxon>Euheterodonta</taxon>
        <taxon>Imparidentia</taxon>
        <taxon>Neoheterodontei</taxon>
        <taxon>Myida</taxon>
        <taxon>Dreissenoidea</taxon>
        <taxon>Dreissenidae</taxon>
        <taxon>Dreissena</taxon>
    </lineage>
</organism>
<name>A0A9D4I204_DREPO</name>
<dbReference type="EMBL" id="JAIWYP010000011">
    <property type="protein sequence ID" value="KAH3739496.1"/>
    <property type="molecule type" value="Genomic_DNA"/>
</dbReference>
<comment type="caution">
    <text evidence="1">The sequence shown here is derived from an EMBL/GenBank/DDBJ whole genome shotgun (WGS) entry which is preliminary data.</text>
</comment>
<gene>
    <name evidence="1" type="ORF">DPMN_046148</name>
</gene>
<dbReference type="Proteomes" id="UP000828390">
    <property type="component" value="Unassembled WGS sequence"/>
</dbReference>
<evidence type="ECO:0000313" key="2">
    <source>
        <dbReference type="Proteomes" id="UP000828390"/>
    </source>
</evidence>
<accession>A0A9D4I204</accession>
<proteinExistence type="predicted"/>
<reference evidence="1" key="1">
    <citation type="journal article" date="2019" name="bioRxiv">
        <title>The Genome of the Zebra Mussel, Dreissena polymorpha: A Resource for Invasive Species Research.</title>
        <authorList>
            <person name="McCartney M.A."/>
            <person name="Auch B."/>
            <person name="Kono T."/>
            <person name="Mallez S."/>
            <person name="Zhang Y."/>
            <person name="Obille A."/>
            <person name="Becker A."/>
            <person name="Abrahante J.E."/>
            <person name="Garbe J."/>
            <person name="Badalamenti J.P."/>
            <person name="Herman A."/>
            <person name="Mangelson H."/>
            <person name="Liachko I."/>
            <person name="Sullivan S."/>
            <person name="Sone E.D."/>
            <person name="Koren S."/>
            <person name="Silverstein K.A.T."/>
            <person name="Beckman K.B."/>
            <person name="Gohl D.M."/>
        </authorList>
    </citation>
    <scope>NUCLEOTIDE SEQUENCE</scope>
    <source>
        <strain evidence="1">Duluth1</strain>
        <tissue evidence="1">Whole animal</tissue>
    </source>
</reference>
<dbReference type="AlphaFoldDB" id="A0A9D4I204"/>
<reference evidence="1" key="2">
    <citation type="submission" date="2020-11" db="EMBL/GenBank/DDBJ databases">
        <authorList>
            <person name="McCartney M.A."/>
            <person name="Auch B."/>
            <person name="Kono T."/>
            <person name="Mallez S."/>
            <person name="Becker A."/>
            <person name="Gohl D.M."/>
            <person name="Silverstein K.A.T."/>
            <person name="Koren S."/>
            <person name="Bechman K.B."/>
            <person name="Herman A."/>
            <person name="Abrahante J.E."/>
            <person name="Garbe J."/>
        </authorList>
    </citation>
    <scope>NUCLEOTIDE SEQUENCE</scope>
    <source>
        <strain evidence="1">Duluth1</strain>
        <tissue evidence="1">Whole animal</tissue>
    </source>
</reference>
<sequence length="160" mass="18575">MANKLRPTRDRQPPLINTASREVTVRRAGYEVKPEKLLQQKIDSSFRTQYISMEMKGGMIVFTFTAAAIELFKTSLYKYYDAHQSLVLKEVEHRVKTKKAKFEVTVDVSISVKYKDSAQQLYRINIYQTTSRIGVNGKNEMKFLHEDLPVICEAFKKIMT</sequence>